<reference evidence="1 2" key="1">
    <citation type="journal article" date="2022" name="Microorganisms">
        <title>Genome Sequence and Characterization of a Xanthorhodopsin-Containing, Aerobic Anoxygenic Phototrophic Rhodobacter Species, Isolated from Mesophilic Conditions at Yellowstone National Park.</title>
        <authorList>
            <person name="Kyndt J.A."/>
            <person name="Robertson S."/>
            <person name="Shoffstall I.B."/>
            <person name="Ramaley R.F."/>
            <person name="Meyer T.E."/>
        </authorList>
    </citation>
    <scope>NUCLEOTIDE SEQUENCE [LARGE SCALE GENOMIC DNA]</scope>
    <source>
        <strain evidence="1 2">M37P</strain>
    </source>
</reference>
<gene>
    <name evidence="1" type="ORF">G8O29_16210</name>
</gene>
<comment type="caution">
    <text evidence="1">The sequence shown here is derived from an EMBL/GenBank/DDBJ whole genome shotgun (WGS) entry which is preliminary data.</text>
</comment>
<dbReference type="RefSeq" id="WP_166404275.1">
    <property type="nucleotide sequence ID" value="NZ_JAANHS010000019.1"/>
</dbReference>
<organism evidence="1 2">
    <name type="scientific">Rhodobacter calidifons</name>
    <dbReference type="NCBI Taxonomy" id="2715277"/>
    <lineage>
        <taxon>Bacteria</taxon>
        <taxon>Pseudomonadati</taxon>
        <taxon>Pseudomonadota</taxon>
        <taxon>Alphaproteobacteria</taxon>
        <taxon>Rhodobacterales</taxon>
        <taxon>Rhodobacter group</taxon>
        <taxon>Rhodobacter</taxon>
    </lineage>
</organism>
<name>A0ABX0GAG8_9RHOB</name>
<evidence type="ECO:0008006" key="3">
    <source>
        <dbReference type="Google" id="ProtNLM"/>
    </source>
</evidence>
<accession>A0ABX0GAG8</accession>
<dbReference type="SUPFAM" id="SSF51197">
    <property type="entry name" value="Clavaminate synthase-like"/>
    <property type="match status" value="1"/>
</dbReference>
<protein>
    <recommendedName>
        <fullName evidence="3">Phytanoyl-CoA dioxygenase PhyH</fullName>
    </recommendedName>
</protein>
<sequence>MASSVKKAVKTLKLLGRRKRCLGPIHRFDRRSDATGNVQRSGIRGGMLKTSIDSFLDAPGLKDRMIASELRVRPDEAKRIYFNWNLPAFLWEAILTSKTLQAAMTDYLGPRVRLDDLYVKSVMDGLNATAEGWHDDNVGYRVKVFMVFDTEGNPSGTVVVPTERPHLYDIRIKDEISRFLFKPKTDEREGAVRVAYQPGDCLVFDTNIPHRGDYHSGQGIRYCVVAEFIHRDKANALRGLAPCGPGQSLHRIRIPALSGVDVRNHPLIDPDILEADGDGWLCGYR</sequence>
<dbReference type="Gene3D" id="2.60.120.620">
    <property type="entry name" value="q2cbj1_9rhob like domain"/>
    <property type="match status" value="1"/>
</dbReference>
<dbReference type="Proteomes" id="UP001515660">
    <property type="component" value="Unassembled WGS sequence"/>
</dbReference>
<evidence type="ECO:0000313" key="1">
    <source>
        <dbReference type="EMBL" id="NHB78266.1"/>
    </source>
</evidence>
<keyword evidence="2" id="KW-1185">Reference proteome</keyword>
<proteinExistence type="predicted"/>
<evidence type="ECO:0000313" key="2">
    <source>
        <dbReference type="Proteomes" id="UP001515660"/>
    </source>
</evidence>
<dbReference type="EMBL" id="JAANHS010000019">
    <property type="protein sequence ID" value="NHB78266.1"/>
    <property type="molecule type" value="Genomic_DNA"/>
</dbReference>